<keyword evidence="7 11" id="KW-0132">Cell division</keyword>
<comment type="similarity">
    <text evidence="3 11">Belongs to the CND2 (condensin subunit 2) family.</text>
</comment>
<comment type="caution">
    <text evidence="13">The sequence shown here is derived from an EMBL/GenBank/DDBJ whole genome shotgun (WGS) entry which is preliminary data.</text>
</comment>
<feature type="region of interest" description="Disordered" evidence="12">
    <location>
        <begin position="1"/>
        <end position="20"/>
    </location>
</feature>
<evidence type="ECO:0000256" key="3">
    <source>
        <dbReference type="ARBA" id="ARBA00009471"/>
    </source>
</evidence>
<keyword evidence="14" id="KW-1185">Reference proteome</keyword>
<evidence type="ECO:0000256" key="2">
    <source>
        <dbReference type="ARBA" id="ARBA00004496"/>
    </source>
</evidence>
<proteinExistence type="inferred from homology"/>
<sequence>MMAVNMTPTTERIQPKPVTNSRRSISLFNSPKVRRSIGLSNVSPAVLLETPQAESAGLPFDPSKTIPVQNNDEQELRERQKQRAAELQQQNLASPATPADRRKSMGPATGMTNAALVEHYSNCIKLSAENKINMKNAFNLQLIDCMSEMLRKKDPEMNNFQAASCTLDASAKIYAYRVDCVHIDTIKMAGGLGRTGDEGRQEQEGNAQAEGEQDEANKAKKKAKKKNKKTIETNIDHINMSKFDLEYDVDPLFKKNSARFDEGRNGGVNFLSSLMLKDDGCQLIMDSDSLCNAVSHRLEPTQTSCPAVQGLESADICPTLKGFSFTTWDPTNDDLMGLLQSPTKRKHEEYQVPPLPAASEDHAFDMDAVPDAYGGNDSENETHLGMEDIDEEEGIDRHRNGDGQLNPVPIFAPNGKDLGIVELKDQLNRQDYSYFSVAVRSAWAGPLHWRLNKLGQRVDANREVKKRRRKDAFVMNFEDIPDFGNDFKPAKNTSKLTSATLLQWLPEKITLPEDLHYGLKEFTQSFTRPMLSVRSNKNNGPSQDLEGILSPYDYSNRRDADNFCPVVDADSDNDDHHDPGMTFDDHTVDFPSQNDDGTKTFGQFSGDNLIAAPNMVAKIQINYARVAKKMDMKRLKSTMWNMLSQPNETVTAEKPVPRNPKPFSETYHQIPNLLPQKMADNLSVALAFAALLHLANENNLHLAQEYGNLDDFVIVHPK</sequence>
<dbReference type="GO" id="GO:0005737">
    <property type="term" value="C:cytoplasm"/>
    <property type="evidence" value="ECO:0007669"/>
    <property type="project" value="UniProtKB-SubCell"/>
</dbReference>
<name>A0A8J2R9J5_9CRUS</name>
<keyword evidence="5" id="KW-0158">Chromosome</keyword>
<dbReference type="Proteomes" id="UP000789390">
    <property type="component" value="Unassembled WGS sequence"/>
</dbReference>
<feature type="region of interest" description="Disordered" evidence="12">
    <location>
        <begin position="55"/>
        <end position="105"/>
    </location>
</feature>
<evidence type="ECO:0000256" key="5">
    <source>
        <dbReference type="ARBA" id="ARBA00022454"/>
    </source>
</evidence>
<accession>A0A8J2R9J5</accession>
<evidence type="ECO:0000313" key="14">
    <source>
        <dbReference type="Proteomes" id="UP000789390"/>
    </source>
</evidence>
<dbReference type="PIRSF" id="PIRSF017126">
    <property type="entry name" value="Condensin_H"/>
    <property type="match status" value="1"/>
</dbReference>
<comment type="function">
    <text evidence="11">Regulatory subunit of the condensin complex, a complex required for conversion of interphase chromatin into mitotic-like condense chromosomes.</text>
</comment>
<dbReference type="AlphaFoldDB" id="A0A8J2R9J5"/>
<dbReference type="PANTHER" id="PTHR13108">
    <property type="entry name" value="CONDENSIN COMPLEX SUBUNIT 2"/>
    <property type="match status" value="1"/>
</dbReference>
<keyword evidence="10 11" id="KW-0131">Cell cycle</keyword>
<dbReference type="OrthoDB" id="362021at2759"/>
<dbReference type="GO" id="GO:0051301">
    <property type="term" value="P:cell division"/>
    <property type="evidence" value="ECO:0007669"/>
    <property type="project" value="UniProtKB-KW"/>
</dbReference>
<dbReference type="PANTHER" id="PTHR13108:SF9">
    <property type="entry name" value="CONDENSIN COMPLEX SUBUNIT 2"/>
    <property type="match status" value="1"/>
</dbReference>
<evidence type="ECO:0000256" key="6">
    <source>
        <dbReference type="ARBA" id="ARBA00022490"/>
    </source>
</evidence>
<keyword evidence="6" id="KW-0963">Cytoplasm</keyword>
<evidence type="ECO:0000256" key="9">
    <source>
        <dbReference type="ARBA" id="ARBA00023067"/>
    </source>
</evidence>
<dbReference type="GO" id="GO:0007076">
    <property type="term" value="P:mitotic chromosome condensation"/>
    <property type="evidence" value="ECO:0007669"/>
    <property type="project" value="InterPro"/>
</dbReference>
<gene>
    <name evidence="13" type="ORF">DGAL_LOCUS189</name>
</gene>
<evidence type="ECO:0000256" key="4">
    <source>
        <dbReference type="ARBA" id="ARBA00016065"/>
    </source>
</evidence>
<dbReference type="GO" id="GO:0003682">
    <property type="term" value="F:chromatin binding"/>
    <property type="evidence" value="ECO:0007669"/>
    <property type="project" value="TreeGrafter"/>
</dbReference>
<evidence type="ECO:0000256" key="8">
    <source>
        <dbReference type="ARBA" id="ARBA00022776"/>
    </source>
</evidence>
<evidence type="ECO:0000256" key="10">
    <source>
        <dbReference type="ARBA" id="ARBA00023306"/>
    </source>
</evidence>
<evidence type="ECO:0000256" key="12">
    <source>
        <dbReference type="SAM" id="MobiDB-lite"/>
    </source>
</evidence>
<keyword evidence="8 11" id="KW-0498">Mitosis</keyword>
<feature type="region of interest" description="Disordered" evidence="12">
    <location>
        <begin position="191"/>
        <end position="225"/>
    </location>
</feature>
<evidence type="ECO:0000256" key="11">
    <source>
        <dbReference type="PIRNR" id="PIRNR017126"/>
    </source>
</evidence>
<feature type="compositionally biased region" description="Basic and acidic residues" evidence="12">
    <location>
        <begin position="74"/>
        <end position="84"/>
    </location>
</feature>
<keyword evidence="9 11" id="KW-0226">DNA condensation</keyword>
<dbReference type="EMBL" id="CAKKLH010000001">
    <property type="protein sequence ID" value="CAH0098142.1"/>
    <property type="molecule type" value="Genomic_DNA"/>
</dbReference>
<organism evidence="13 14">
    <name type="scientific">Daphnia galeata</name>
    <dbReference type="NCBI Taxonomy" id="27404"/>
    <lineage>
        <taxon>Eukaryota</taxon>
        <taxon>Metazoa</taxon>
        <taxon>Ecdysozoa</taxon>
        <taxon>Arthropoda</taxon>
        <taxon>Crustacea</taxon>
        <taxon>Branchiopoda</taxon>
        <taxon>Diplostraca</taxon>
        <taxon>Cladocera</taxon>
        <taxon>Anomopoda</taxon>
        <taxon>Daphniidae</taxon>
        <taxon>Daphnia</taxon>
    </lineage>
</organism>
<dbReference type="GO" id="GO:0000796">
    <property type="term" value="C:condensin complex"/>
    <property type="evidence" value="ECO:0007669"/>
    <property type="project" value="InterPro"/>
</dbReference>
<dbReference type="Pfam" id="PF05786">
    <property type="entry name" value="Cnd2"/>
    <property type="match status" value="1"/>
</dbReference>
<evidence type="ECO:0000313" key="13">
    <source>
        <dbReference type="EMBL" id="CAH0098142.1"/>
    </source>
</evidence>
<comment type="subcellular location">
    <subcellularLocation>
        <location evidence="1">Chromosome</location>
    </subcellularLocation>
    <subcellularLocation>
        <location evidence="2">Cytoplasm</location>
    </subcellularLocation>
</comment>
<dbReference type="InterPro" id="IPR022816">
    <property type="entry name" value="Condensin_barren_su2"/>
</dbReference>
<evidence type="ECO:0000256" key="1">
    <source>
        <dbReference type="ARBA" id="ARBA00004286"/>
    </source>
</evidence>
<evidence type="ECO:0000256" key="7">
    <source>
        <dbReference type="ARBA" id="ARBA00022618"/>
    </source>
</evidence>
<protein>
    <recommendedName>
        <fullName evidence="4 11">Condensin complex subunit 2</fullName>
    </recommendedName>
</protein>
<reference evidence="13" key="1">
    <citation type="submission" date="2021-11" db="EMBL/GenBank/DDBJ databases">
        <authorList>
            <person name="Schell T."/>
        </authorList>
    </citation>
    <scope>NUCLEOTIDE SEQUENCE</scope>
    <source>
        <strain evidence="13">M5</strain>
    </source>
</reference>